<reference evidence="2 3" key="1">
    <citation type="submission" date="2018-08" db="EMBL/GenBank/DDBJ databases">
        <title>Actinomadura jelena sp. nov., a novel Actinomycete isolated from soil in Chad.</title>
        <authorList>
            <person name="Shi L."/>
        </authorList>
    </citation>
    <scope>NUCLEOTIDE SEQUENCE [LARGE SCALE GENOMIC DNA]</scope>
    <source>
        <strain evidence="2 3">NEAU-G17</strain>
    </source>
</reference>
<dbReference type="EMBL" id="QURH01000263">
    <property type="protein sequence ID" value="RFU40721.1"/>
    <property type="molecule type" value="Genomic_DNA"/>
</dbReference>
<keyword evidence="1" id="KW-0732">Signal</keyword>
<feature type="signal peptide" evidence="1">
    <location>
        <begin position="1"/>
        <end position="25"/>
    </location>
</feature>
<evidence type="ECO:0000256" key="1">
    <source>
        <dbReference type="SAM" id="SignalP"/>
    </source>
</evidence>
<protein>
    <submittedName>
        <fullName evidence="2">DUF11 domain-containing protein</fullName>
    </submittedName>
</protein>
<proteinExistence type="predicted"/>
<evidence type="ECO:0000313" key="2">
    <source>
        <dbReference type="EMBL" id="RFU40721.1"/>
    </source>
</evidence>
<sequence>MLVRRAAGAALAGLAVAGAAAVATAPWSTLGSRTAHGPVDAAQAASHLRVSADRSARPVGADRLTPGGRYSYTFTVTNAGDRPVRGLVARSEPAAGEGAMRLVSVSDPSCHRYERVVCSFPPLDAGERRTVEVVATAAGSGHSGDVLRISTYLASFSTVARGSVSYDVLGRPVSTVTAFG</sequence>
<keyword evidence="3" id="KW-1185">Reference proteome</keyword>
<dbReference type="Proteomes" id="UP000261811">
    <property type="component" value="Unassembled WGS sequence"/>
</dbReference>
<feature type="chain" id="PRO_5039664790" evidence="1">
    <location>
        <begin position="26"/>
        <end position="180"/>
    </location>
</feature>
<evidence type="ECO:0000313" key="3">
    <source>
        <dbReference type="Proteomes" id="UP000261811"/>
    </source>
</evidence>
<gene>
    <name evidence="2" type="ORF">DZF91_15665</name>
</gene>
<name>A0A372JL28_9ACTN</name>
<dbReference type="AlphaFoldDB" id="A0A372JL28"/>
<organism evidence="2 3">
    <name type="scientific">Actinomadura logoneensis</name>
    <dbReference type="NCBI Taxonomy" id="2293572"/>
    <lineage>
        <taxon>Bacteria</taxon>
        <taxon>Bacillati</taxon>
        <taxon>Actinomycetota</taxon>
        <taxon>Actinomycetes</taxon>
        <taxon>Streptosporangiales</taxon>
        <taxon>Thermomonosporaceae</taxon>
        <taxon>Actinomadura</taxon>
    </lineage>
</organism>
<comment type="caution">
    <text evidence="2">The sequence shown here is derived from an EMBL/GenBank/DDBJ whole genome shotgun (WGS) entry which is preliminary data.</text>
</comment>
<accession>A0A372JL28</accession>